<sequence>MKKTTQSLIRVRKQTQEQIEKIKNITGFNNKEIILTAMKRIIKKT</sequence>
<protein>
    <submittedName>
        <fullName evidence="1">Uncharacterized protein</fullName>
    </submittedName>
</protein>
<comment type="caution">
    <text evidence="1">The sequence shown here is derived from an EMBL/GenBank/DDBJ whole genome shotgun (WGS) entry which is preliminary data.</text>
</comment>
<dbReference type="RefSeq" id="WP_020995921.1">
    <property type="nucleotide sequence ID" value="NZ_KI392040.1"/>
</dbReference>
<organism evidence="1 2">
    <name type="scientific">Helicobacter bilis ATCC 43879</name>
    <dbReference type="NCBI Taxonomy" id="613026"/>
    <lineage>
        <taxon>Bacteria</taxon>
        <taxon>Pseudomonadati</taxon>
        <taxon>Campylobacterota</taxon>
        <taxon>Epsilonproteobacteria</taxon>
        <taxon>Campylobacterales</taxon>
        <taxon>Helicobacteraceae</taxon>
        <taxon>Helicobacter</taxon>
    </lineage>
</organism>
<accession>T5LNV8</accession>
<dbReference type="EMBL" id="ACDN02000061">
    <property type="protein sequence ID" value="EQM94619.1"/>
    <property type="molecule type" value="Genomic_DNA"/>
</dbReference>
<dbReference type="HOGENOM" id="CLU_3200572_0_0_7"/>
<proteinExistence type="predicted"/>
<gene>
    <name evidence="1" type="ORF">HRAG_02330</name>
</gene>
<name>T5LNV8_9HELI</name>
<reference evidence="1 2" key="1">
    <citation type="journal article" date="2014" name="Genome Announc.">
        <title>Draft genome sequences of six enterohepatic helicobacter species isolated from humans and one from rhesus macaques.</title>
        <authorList>
            <person name="Shen Z."/>
            <person name="Sheh A."/>
            <person name="Young S.K."/>
            <person name="Abouelliel A."/>
            <person name="Ward D.V."/>
            <person name="Earl A.M."/>
            <person name="Fox J.G."/>
        </authorList>
    </citation>
    <scope>NUCLEOTIDE SEQUENCE [LARGE SCALE GENOMIC DNA]</scope>
    <source>
        <strain evidence="1 2">ATCC 43879</strain>
    </source>
</reference>
<evidence type="ECO:0000313" key="1">
    <source>
        <dbReference type="EMBL" id="EQM94619.1"/>
    </source>
</evidence>
<evidence type="ECO:0000313" key="2">
    <source>
        <dbReference type="Proteomes" id="UP000005085"/>
    </source>
</evidence>
<keyword evidence="2" id="KW-1185">Reference proteome</keyword>
<dbReference type="Proteomes" id="UP000005085">
    <property type="component" value="Unassembled WGS sequence"/>
</dbReference>
<dbReference type="AlphaFoldDB" id="T5LNV8"/>